<dbReference type="GO" id="GO:0140680">
    <property type="term" value="F:histone H3K36me/H3K36me2 demethylase activity"/>
    <property type="evidence" value="ECO:0007669"/>
    <property type="project" value="UniProtKB-EC"/>
</dbReference>
<comment type="catalytic activity">
    <reaction evidence="12 13">
        <text>N(6),N(6)-dimethyl-L-lysyl(36)-[histone H3] + 2 2-oxoglutarate + 2 O2 = L-lysyl(36)-[histone H3] + 2 formaldehyde + 2 succinate + 2 CO2</text>
        <dbReference type="Rhea" id="RHEA:42032"/>
        <dbReference type="Rhea" id="RHEA-COMP:9785"/>
        <dbReference type="Rhea" id="RHEA-COMP:9787"/>
        <dbReference type="ChEBI" id="CHEBI:15379"/>
        <dbReference type="ChEBI" id="CHEBI:16526"/>
        <dbReference type="ChEBI" id="CHEBI:16810"/>
        <dbReference type="ChEBI" id="CHEBI:16842"/>
        <dbReference type="ChEBI" id="CHEBI:29969"/>
        <dbReference type="ChEBI" id="CHEBI:30031"/>
        <dbReference type="ChEBI" id="CHEBI:61976"/>
        <dbReference type="EC" id="1.14.11.27"/>
    </reaction>
</comment>
<feature type="compositionally biased region" description="Acidic residues" evidence="14">
    <location>
        <begin position="245"/>
        <end position="265"/>
    </location>
</feature>
<feature type="compositionally biased region" description="Acidic residues" evidence="14">
    <location>
        <begin position="276"/>
        <end position="307"/>
    </location>
</feature>
<comment type="cofactor">
    <cofactor evidence="13">
        <name>Fe(2+)</name>
        <dbReference type="ChEBI" id="CHEBI:29033"/>
    </cofactor>
    <text evidence="13">Binds 1 Fe(2+) ion per subunit.</text>
</comment>
<feature type="compositionally biased region" description="Basic and acidic residues" evidence="14">
    <location>
        <begin position="28"/>
        <end position="48"/>
    </location>
</feature>
<keyword evidence="4 13" id="KW-0479">Metal-binding</keyword>
<feature type="compositionally biased region" description="Low complexity" evidence="14">
    <location>
        <begin position="231"/>
        <end position="244"/>
    </location>
</feature>
<evidence type="ECO:0000256" key="5">
    <source>
        <dbReference type="ARBA" id="ARBA00022853"/>
    </source>
</evidence>
<accession>A0AA36G4L9</accession>
<feature type="compositionally biased region" description="Basic and acidic residues" evidence="14">
    <location>
        <begin position="105"/>
        <end position="114"/>
    </location>
</feature>
<evidence type="ECO:0000256" key="12">
    <source>
        <dbReference type="ARBA" id="ARBA00047915"/>
    </source>
</evidence>
<evidence type="ECO:0000256" key="13">
    <source>
        <dbReference type="RuleBase" id="RU366061"/>
    </source>
</evidence>
<feature type="non-terminal residue" evidence="17">
    <location>
        <position position="1"/>
    </location>
</feature>
<evidence type="ECO:0000256" key="1">
    <source>
        <dbReference type="ARBA" id="ARBA00004123"/>
    </source>
</evidence>
<dbReference type="PANTHER" id="PTHR13096:SF8">
    <property type="entry name" value="RIBOSOMAL OXYGENASE 1"/>
    <property type="match status" value="1"/>
</dbReference>
<keyword evidence="3" id="KW-0678">Repressor</keyword>
<feature type="compositionally biased region" description="Basic and acidic residues" evidence="14">
    <location>
        <begin position="82"/>
        <end position="97"/>
    </location>
</feature>
<feature type="domain" description="JmjC" evidence="15">
    <location>
        <begin position="432"/>
        <end position="544"/>
    </location>
</feature>
<dbReference type="SUPFAM" id="SSF51197">
    <property type="entry name" value="Clavaminate synthase-like"/>
    <property type="match status" value="1"/>
</dbReference>
<evidence type="ECO:0000256" key="6">
    <source>
        <dbReference type="ARBA" id="ARBA00022964"/>
    </source>
</evidence>
<dbReference type="GO" id="GO:0005730">
    <property type="term" value="C:nucleolus"/>
    <property type="evidence" value="ECO:0007669"/>
    <property type="project" value="TreeGrafter"/>
</dbReference>
<evidence type="ECO:0000256" key="14">
    <source>
        <dbReference type="SAM" id="MobiDB-lite"/>
    </source>
</evidence>
<dbReference type="EC" id="1.14.11.27" evidence="13"/>
<dbReference type="EMBL" id="CATQJA010002656">
    <property type="protein sequence ID" value="CAJ0579289.1"/>
    <property type="molecule type" value="Genomic_DNA"/>
</dbReference>
<dbReference type="GO" id="GO:0032453">
    <property type="term" value="F:histone H3K4 demethylase activity"/>
    <property type="evidence" value="ECO:0007669"/>
    <property type="project" value="TreeGrafter"/>
</dbReference>
<keyword evidence="5" id="KW-0156">Chromatin regulator</keyword>
<gene>
    <name evidence="17" type="ORF">MSPICULIGERA_LOCUS17513</name>
</gene>
<feature type="compositionally biased region" description="Acidic residues" evidence="14">
    <location>
        <begin position="220"/>
        <end position="230"/>
    </location>
</feature>
<feature type="compositionally biased region" description="Basic and acidic residues" evidence="14">
    <location>
        <begin position="266"/>
        <end position="275"/>
    </location>
</feature>
<name>A0AA36G4L9_9BILA</name>
<comment type="caution">
    <text evidence="17">The sequence shown here is derived from an EMBL/GenBank/DDBJ whole genome shotgun (WGS) entry which is preliminary data.</text>
</comment>
<keyword evidence="8 13" id="KW-0408">Iron</keyword>
<keyword evidence="11 13" id="KW-0539">Nucleus</keyword>
<evidence type="ECO:0000256" key="4">
    <source>
        <dbReference type="ARBA" id="ARBA00022723"/>
    </source>
</evidence>
<evidence type="ECO:0000313" key="17">
    <source>
        <dbReference type="EMBL" id="CAJ0579289.1"/>
    </source>
</evidence>
<evidence type="ECO:0000259" key="16">
    <source>
        <dbReference type="Pfam" id="PF21233"/>
    </source>
</evidence>
<keyword evidence="9 13" id="KW-0805">Transcription regulation</keyword>
<reference evidence="17" key="1">
    <citation type="submission" date="2023-06" db="EMBL/GenBank/DDBJ databases">
        <authorList>
            <person name="Delattre M."/>
        </authorList>
    </citation>
    <scope>NUCLEOTIDE SEQUENCE</scope>
    <source>
        <strain evidence="17">AF72</strain>
    </source>
</reference>
<evidence type="ECO:0000313" key="18">
    <source>
        <dbReference type="Proteomes" id="UP001177023"/>
    </source>
</evidence>
<evidence type="ECO:0000256" key="9">
    <source>
        <dbReference type="ARBA" id="ARBA00023015"/>
    </source>
</evidence>
<feature type="compositionally biased region" description="Acidic residues" evidence="14">
    <location>
        <begin position="184"/>
        <end position="210"/>
    </location>
</feature>
<comment type="subcellular location">
    <subcellularLocation>
        <location evidence="1 13">Nucleus</location>
    </subcellularLocation>
</comment>
<feature type="region of interest" description="Disordered" evidence="14">
    <location>
        <begin position="1"/>
        <end position="117"/>
    </location>
</feature>
<evidence type="ECO:0000256" key="8">
    <source>
        <dbReference type="ARBA" id="ARBA00023004"/>
    </source>
</evidence>
<feature type="domain" description="RIOX1/NO66-like C-terminal winged helix" evidence="16">
    <location>
        <begin position="632"/>
        <end position="731"/>
    </location>
</feature>
<dbReference type="InterPro" id="IPR049043">
    <property type="entry name" value="WHD_RIOX1"/>
</dbReference>
<evidence type="ECO:0000256" key="2">
    <source>
        <dbReference type="ARBA" id="ARBA00010309"/>
    </source>
</evidence>
<dbReference type="InterPro" id="IPR003347">
    <property type="entry name" value="JmjC_dom"/>
</dbReference>
<keyword evidence="6 13" id="KW-0223">Dioxygenase</keyword>
<keyword evidence="7 13" id="KW-0560">Oxidoreductase</keyword>
<comment type="function">
    <text evidence="13">Oxygenase that can act as both a histone lysine demethylase and a ribosomal histidine hydroxylase.</text>
</comment>
<comment type="similarity">
    <text evidence="2">Belongs to the ROX family. NO66 subfamily.</text>
</comment>
<sequence>MGKRRRSRGNASVSAGDDSAATQQNDQPDVKKMKQDTPKQQKADRWAAVEDGSAVSAAAIFSNGHAKENVAPKQQRRRRDRRTFVEVDNADRMPESSKKHKLKLHKTDAKKAADKLNGTTEPVAEALLNGAAKPTIKEFTVKGHQEIVIVEEVETKTLDGGAKTKRTIREEMTSVEGVDYIVQDPDDEAAEEELVELSDDASEGDEDGSDLAEFIRMDELGSDDEDDESDVSYVDGMESLSSASEVDEDEEAELGGDGDSIDLDEDQVHFLHDSPDEGDEQDEEEEDDDEDEEEDEEDEEEDEEDDQVGPTAQKQGKAKQLDFSAFPFQGPDSTVSSTKAFAWLIANCDVQTFFADFWQQNALVVRRGHAGYYGYLHDLAQFSDVMSKEHMEYGKNINVAEYRDGVRYTINGTGRVYPRHVQKHLADGHSVQLVNPQIFFPRVWYLCDQLQEIFGCFVGANTYMTPAGSSGFAPHWDDIDAFLMQLEAGSSGSSGNFSDKDMKGRQLCFEGWLEQGDMLYLPRGFIHQGSAAPDVHSAHITVSVGLNHSFADLLEKILKIGGFRDFRVRRRIPPGYLDMTLVAELVYRNKEQEKEKLAVPIVKMASSLDCRIRSSVHVAVDLMAREFMRTALPPMLTEEERRLSAVGAVDFLGGRKLKLNEKTRVRFIRRHAQRLIFESETSAFVVHRMSNSLEYGGRPEQQFAFDLELEEGFIQLQSAYPGWTTLGELSVPGEAPGPAACSSTRRPRPRHGRQQIKRRFFFVA</sequence>
<protein>
    <recommendedName>
        <fullName evidence="13">Bifunctional lysine-specific demethylase and histidyl-hydroxylase</fullName>
        <ecNumber evidence="13">1.14.11.27</ecNumber>
    </recommendedName>
</protein>
<evidence type="ECO:0000256" key="3">
    <source>
        <dbReference type="ARBA" id="ARBA00022491"/>
    </source>
</evidence>
<keyword evidence="10 13" id="KW-0804">Transcription</keyword>
<dbReference type="Gene3D" id="3.90.930.40">
    <property type="match status" value="1"/>
</dbReference>
<feature type="region of interest" description="Disordered" evidence="14">
    <location>
        <begin position="734"/>
        <end position="753"/>
    </location>
</feature>
<feature type="region of interest" description="Disordered" evidence="14">
    <location>
        <begin position="176"/>
        <end position="318"/>
    </location>
</feature>
<evidence type="ECO:0000256" key="11">
    <source>
        <dbReference type="ARBA" id="ARBA00023242"/>
    </source>
</evidence>
<keyword evidence="18" id="KW-1185">Reference proteome</keyword>
<organism evidence="17 18">
    <name type="scientific">Mesorhabditis spiculigera</name>
    <dbReference type="NCBI Taxonomy" id="96644"/>
    <lineage>
        <taxon>Eukaryota</taxon>
        <taxon>Metazoa</taxon>
        <taxon>Ecdysozoa</taxon>
        <taxon>Nematoda</taxon>
        <taxon>Chromadorea</taxon>
        <taxon>Rhabditida</taxon>
        <taxon>Rhabditina</taxon>
        <taxon>Rhabditomorpha</taxon>
        <taxon>Rhabditoidea</taxon>
        <taxon>Rhabditidae</taxon>
        <taxon>Mesorhabditinae</taxon>
        <taxon>Mesorhabditis</taxon>
    </lineage>
</organism>
<dbReference type="Gene3D" id="2.60.120.650">
    <property type="entry name" value="Cupin"/>
    <property type="match status" value="1"/>
</dbReference>
<dbReference type="Proteomes" id="UP001177023">
    <property type="component" value="Unassembled WGS sequence"/>
</dbReference>
<evidence type="ECO:0000259" key="15">
    <source>
        <dbReference type="Pfam" id="PF08007"/>
    </source>
</evidence>
<evidence type="ECO:0000256" key="10">
    <source>
        <dbReference type="ARBA" id="ARBA00023163"/>
    </source>
</evidence>
<dbReference type="PANTHER" id="PTHR13096">
    <property type="entry name" value="MINA53 MYC INDUCED NUCLEAR ANTIGEN"/>
    <property type="match status" value="1"/>
</dbReference>
<dbReference type="Pfam" id="PF21233">
    <property type="entry name" value="WHD_RIOX1"/>
    <property type="match status" value="1"/>
</dbReference>
<dbReference type="InterPro" id="IPR039994">
    <property type="entry name" value="NO66-like"/>
</dbReference>
<proteinExistence type="inferred from homology"/>
<dbReference type="GO" id="GO:0005506">
    <property type="term" value="F:iron ion binding"/>
    <property type="evidence" value="ECO:0007669"/>
    <property type="project" value="UniProtKB-UniRule"/>
</dbReference>
<dbReference type="AlphaFoldDB" id="A0AA36G4L9"/>
<evidence type="ECO:0000256" key="7">
    <source>
        <dbReference type="ARBA" id="ARBA00023002"/>
    </source>
</evidence>
<dbReference type="Pfam" id="PF08007">
    <property type="entry name" value="JmjC_2"/>
    <property type="match status" value="1"/>
</dbReference>